<proteinExistence type="predicted"/>
<dbReference type="KEGG" id="pko:PKOR_23115"/>
<evidence type="ECO:0000313" key="2">
    <source>
        <dbReference type="Proteomes" id="UP000033109"/>
    </source>
</evidence>
<reference evidence="1 2" key="1">
    <citation type="journal article" date="2015" name="Sci. Rep.">
        <title>Unraveling adaptation of Pontibacter korlensis to radiation and infertility in desert through complete genome and comparative transcriptomic analysis.</title>
        <authorList>
            <person name="Dai J."/>
            <person name="Dai W."/>
            <person name="Qiu C."/>
            <person name="Yang Z."/>
            <person name="Zhang Y."/>
            <person name="Zhou M."/>
            <person name="Zhang L."/>
            <person name="Fang C."/>
            <person name="Gao Q."/>
            <person name="Yang Q."/>
            <person name="Li X."/>
            <person name="Wang Z."/>
            <person name="Wang Z."/>
            <person name="Jia Z."/>
            <person name="Chen X."/>
        </authorList>
    </citation>
    <scope>NUCLEOTIDE SEQUENCE [LARGE SCALE GENOMIC DNA]</scope>
    <source>
        <strain evidence="1 2">X14-1T</strain>
    </source>
</reference>
<sequence length="419" mass="48395">MSSCQKEDSAPQTDYSIESDSNFELISQHSNGWIKKARHYSYDLQGNVPKDEFEYFENGYVKSAKVYSRFPNQHLYMEVSRSEDNKPLWSKYYTPEGELWFETEYVNGLPSVKKVYSGKGTAVHTYTDGELVSIGFTATDNSGTSTTVYDRSSGKKTITVTQNGETVLEEEYSFLEKHGDGIQTSNQIPLANPFNTTEEGAYRKVEESFSHSPVWENDTDPIKIIHPYRHYFEYNYYHPQPEFATKFAVNSELYQSVIEQYPVTEDGALIAGTWYHQGFESFLPSLEESDSLQNVKEQDPDLFELKYGNEYVEKVRYGKHFFVIGALRNMPTNENAADELKKIAERRMNELLTGNSPLSREEREILEKVWFEAKFFSMLNEHRNGVVINSYADYESAVQEVNNAEVSIIQLEYVPFRNL</sequence>
<dbReference type="Gene3D" id="3.90.930.1">
    <property type="match status" value="1"/>
</dbReference>
<gene>
    <name evidence="1" type="ORF">PKOR_23115</name>
</gene>
<dbReference type="HOGENOM" id="CLU_655290_0_0_10"/>
<keyword evidence="2" id="KW-1185">Reference proteome</keyword>
<dbReference type="Proteomes" id="UP000033109">
    <property type="component" value="Chromosome"/>
</dbReference>
<dbReference type="PATRIC" id="fig|400092.3.peg.5097"/>
<organism evidence="1 2">
    <name type="scientific">Pontibacter korlensis</name>
    <dbReference type="NCBI Taxonomy" id="400092"/>
    <lineage>
        <taxon>Bacteria</taxon>
        <taxon>Pseudomonadati</taxon>
        <taxon>Bacteroidota</taxon>
        <taxon>Cytophagia</taxon>
        <taxon>Cytophagales</taxon>
        <taxon>Hymenobacteraceae</taxon>
        <taxon>Pontibacter</taxon>
    </lineage>
</organism>
<accession>A0A0E3UYS5</accession>
<dbReference type="EMBL" id="CP009621">
    <property type="protein sequence ID" value="AKD05397.1"/>
    <property type="molecule type" value="Genomic_DNA"/>
</dbReference>
<name>A0A0E3UYS5_9BACT</name>
<dbReference type="AlphaFoldDB" id="A0A0E3UYS5"/>
<protein>
    <submittedName>
        <fullName evidence="1">Uncharacterized protein</fullName>
    </submittedName>
</protein>
<evidence type="ECO:0000313" key="1">
    <source>
        <dbReference type="EMBL" id="AKD05397.1"/>
    </source>
</evidence>